<dbReference type="GO" id="GO:0030234">
    <property type="term" value="F:enzyme regulator activity"/>
    <property type="evidence" value="ECO:0007669"/>
    <property type="project" value="TreeGrafter"/>
</dbReference>
<dbReference type="SUPFAM" id="SSF117281">
    <property type="entry name" value="Kelch motif"/>
    <property type="match status" value="1"/>
</dbReference>
<comment type="cofactor">
    <cofactor evidence="1">
        <name>Fe(2+)</name>
        <dbReference type="ChEBI" id="CHEBI:29033"/>
    </cofactor>
</comment>
<proteinExistence type="predicted"/>
<dbReference type="EMBL" id="JACGCM010001557">
    <property type="protein sequence ID" value="KAF6153785.1"/>
    <property type="molecule type" value="Genomic_DNA"/>
</dbReference>
<evidence type="ECO:0000313" key="6">
    <source>
        <dbReference type="Proteomes" id="UP000541444"/>
    </source>
</evidence>
<dbReference type="Gene3D" id="2.120.10.80">
    <property type="entry name" value="Kelch-type beta propeller"/>
    <property type="match status" value="2"/>
</dbReference>
<comment type="caution">
    <text evidence="5">The sequence shown here is derived from an EMBL/GenBank/DDBJ whole genome shotgun (WGS) entry which is preliminary data.</text>
</comment>
<evidence type="ECO:0000313" key="5">
    <source>
        <dbReference type="EMBL" id="KAF6153785.1"/>
    </source>
</evidence>
<evidence type="ECO:0000256" key="3">
    <source>
        <dbReference type="ARBA" id="ARBA00022737"/>
    </source>
</evidence>
<evidence type="ECO:0000256" key="4">
    <source>
        <dbReference type="ARBA" id="ARBA00023004"/>
    </source>
</evidence>
<protein>
    <submittedName>
        <fullName evidence="5">Uncharacterized protein</fullName>
    </submittedName>
</protein>
<dbReference type="InterPro" id="IPR015915">
    <property type="entry name" value="Kelch-typ_b-propeller"/>
</dbReference>
<name>A0A7J7MFV0_9MAGN</name>
<dbReference type="Proteomes" id="UP000541444">
    <property type="component" value="Unassembled WGS sequence"/>
</dbReference>
<dbReference type="PANTHER" id="PTHR47435">
    <property type="entry name" value="KELCH REPEAT PROTEIN (AFU_ORTHOLOGUE AFUA_5G12780)"/>
    <property type="match status" value="1"/>
</dbReference>
<evidence type="ECO:0000256" key="2">
    <source>
        <dbReference type="ARBA" id="ARBA00022441"/>
    </source>
</evidence>
<dbReference type="GO" id="GO:0019760">
    <property type="term" value="P:glucosinolate metabolic process"/>
    <property type="evidence" value="ECO:0007669"/>
    <property type="project" value="UniProtKB-ARBA"/>
</dbReference>
<gene>
    <name evidence="5" type="ORF">GIB67_001018</name>
</gene>
<keyword evidence="2" id="KW-0880">Kelch repeat</keyword>
<organism evidence="5 6">
    <name type="scientific">Kingdonia uniflora</name>
    <dbReference type="NCBI Taxonomy" id="39325"/>
    <lineage>
        <taxon>Eukaryota</taxon>
        <taxon>Viridiplantae</taxon>
        <taxon>Streptophyta</taxon>
        <taxon>Embryophyta</taxon>
        <taxon>Tracheophyta</taxon>
        <taxon>Spermatophyta</taxon>
        <taxon>Magnoliopsida</taxon>
        <taxon>Ranunculales</taxon>
        <taxon>Circaeasteraceae</taxon>
        <taxon>Kingdonia</taxon>
    </lineage>
</organism>
<keyword evidence="4" id="KW-0408">Iron</keyword>
<dbReference type="OrthoDB" id="10250130at2759"/>
<dbReference type="AlphaFoldDB" id="A0A7J7MFV0"/>
<dbReference type="Pfam" id="PF24681">
    <property type="entry name" value="Kelch_KLHDC2_KLHL20_DRC7"/>
    <property type="match status" value="1"/>
</dbReference>
<keyword evidence="3" id="KW-0677">Repeat</keyword>
<dbReference type="PANTHER" id="PTHR47435:SF4">
    <property type="entry name" value="KELCH REPEAT PROTEIN (AFU_ORTHOLOGUE AFUA_5G12780)"/>
    <property type="match status" value="1"/>
</dbReference>
<dbReference type="GO" id="GO:0005829">
    <property type="term" value="C:cytosol"/>
    <property type="evidence" value="ECO:0007669"/>
    <property type="project" value="TreeGrafter"/>
</dbReference>
<dbReference type="GO" id="GO:0005634">
    <property type="term" value="C:nucleus"/>
    <property type="evidence" value="ECO:0007669"/>
    <property type="project" value="TreeGrafter"/>
</dbReference>
<keyword evidence="6" id="KW-1185">Reference proteome</keyword>
<dbReference type="GO" id="GO:0080028">
    <property type="term" value="P:nitrile biosynthetic process"/>
    <property type="evidence" value="ECO:0007669"/>
    <property type="project" value="TreeGrafter"/>
</dbReference>
<reference evidence="5 6" key="1">
    <citation type="journal article" date="2020" name="IScience">
        <title>Genome Sequencing of the Endangered Kingdonia uniflora (Circaeasteraceae, Ranunculales) Reveals Potential Mechanisms of Evolutionary Specialization.</title>
        <authorList>
            <person name="Sun Y."/>
            <person name="Deng T."/>
            <person name="Zhang A."/>
            <person name="Moore M.J."/>
            <person name="Landis J.B."/>
            <person name="Lin N."/>
            <person name="Zhang H."/>
            <person name="Zhang X."/>
            <person name="Huang J."/>
            <person name="Zhang X."/>
            <person name="Sun H."/>
            <person name="Wang H."/>
        </authorList>
    </citation>
    <scope>NUCLEOTIDE SEQUENCE [LARGE SCALE GENOMIC DNA]</scope>
    <source>
        <strain evidence="5">TB1705</strain>
        <tissue evidence="5">Leaf</tissue>
    </source>
</reference>
<evidence type="ECO:0000256" key="1">
    <source>
        <dbReference type="ARBA" id="ARBA00001954"/>
    </source>
</evidence>
<sequence length="334" mass="36649">MSFLQAKLFKVGKYASGPGAVVVIGQYMYVFGDFSRFVDEKPPTEPVEYKLLISDLTQLGYEIVDDASGDIPISRVGGALAAIGDTVFLFGGRDATCNELNDLYSFETSTKIWTLLSSGDGPTERSYHLMKADDSHVYVFGGTGVNGQLNDLWVFDLNDNKWISYPDPPLEDSQESGSAYGLAVVNGKLWLVHGFPFGKKNVLCFDPIDESWTQIETTMVETPKPRILVSTDGVGQYVFVFGGLKEGEAERPIGRENPGVVFALDAETNVWRRWDEDTYDGDYLPPSGHEYNLPGGNGLAGLIDNIGSDGIQILTPYYIKDEDEGEGEGEGKEE</sequence>
<accession>A0A7J7MFV0</accession>